<gene>
    <name evidence="1" type="ORF">TKK_005272</name>
</gene>
<sequence length="125" mass="14841">MFNGKDIEDIEVIQKDGDELFLDLIKERERLWSRRCKEYHVIDVEDNAMQEGAVILGDTVTNFNAEAECMKRKFNEEKLFQELENRSGAGASTRKKWIWYDYINNFTSSKSTSRKYVHIIEFIFD</sequence>
<organism evidence="1 2">
    <name type="scientific">Trichogramma kaykai</name>
    <dbReference type="NCBI Taxonomy" id="54128"/>
    <lineage>
        <taxon>Eukaryota</taxon>
        <taxon>Metazoa</taxon>
        <taxon>Ecdysozoa</taxon>
        <taxon>Arthropoda</taxon>
        <taxon>Hexapoda</taxon>
        <taxon>Insecta</taxon>
        <taxon>Pterygota</taxon>
        <taxon>Neoptera</taxon>
        <taxon>Endopterygota</taxon>
        <taxon>Hymenoptera</taxon>
        <taxon>Apocrita</taxon>
        <taxon>Proctotrupomorpha</taxon>
        <taxon>Chalcidoidea</taxon>
        <taxon>Trichogrammatidae</taxon>
        <taxon>Trichogramma</taxon>
    </lineage>
</organism>
<evidence type="ECO:0000313" key="2">
    <source>
        <dbReference type="Proteomes" id="UP001627154"/>
    </source>
</evidence>
<comment type="caution">
    <text evidence="1">The sequence shown here is derived from an EMBL/GenBank/DDBJ whole genome shotgun (WGS) entry which is preliminary data.</text>
</comment>
<dbReference type="Proteomes" id="UP001627154">
    <property type="component" value="Unassembled WGS sequence"/>
</dbReference>
<proteinExistence type="predicted"/>
<dbReference type="AlphaFoldDB" id="A0ABD2X9I5"/>
<reference evidence="1 2" key="1">
    <citation type="journal article" date="2024" name="bioRxiv">
        <title>A reference genome for Trichogramma kaykai: A tiny desert-dwelling parasitoid wasp with competing sex-ratio distorters.</title>
        <authorList>
            <person name="Culotta J."/>
            <person name="Lindsey A.R."/>
        </authorList>
    </citation>
    <scope>NUCLEOTIDE SEQUENCE [LARGE SCALE GENOMIC DNA]</scope>
    <source>
        <strain evidence="1 2">KSX58</strain>
    </source>
</reference>
<name>A0ABD2X9I5_9HYME</name>
<accession>A0ABD2X9I5</accession>
<protein>
    <submittedName>
        <fullName evidence="1">Uncharacterized protein</fullName>
    </submittedName>
</protein>
<keyword evidence="2" id="KW-1185">Reference proteome</keyword>
<dbReference type="EMBL" id="JBJJXI010000045">
    <property type="protein sequence ID" value="KAL3401427.1"/>
    <property type="molecule type" value="Genomic_DNA"/>
</dbReference>
<evidence type="ECO:0000313" key="1">
    <source>
        <dbReference type="EMBL" id="KAL3401427.1"/>
    </source>
</evidence>